<name>A0A0F8WEZ8_9ZZZZ</name>
<sequence>MKSLSVSKDGTRLLLVVPNSTPLRAAAQAIPGVQREGVQGDLVAFSFPANPDNCMALLETFEPGVGKAHEGTVLELTSRYVMLEEALAEKYLTSECLFDHQLTTAPMSHQVGALNYCAARFDAGAKGTALLMEQGTGKSLVAAGMANKLHADGDIGWVMVLCPNSLKGTWGAVDGEILKHNGRGTQYPVVLRGDRDKKQAHLQRVLNNRLGRDYLPWVITNFDEFAVDIRNGSNADRFRHTLDIIKAAEPALLVVDESSSCKNWKAKRTKAVMALSQAFPFRLILTGTPVECSPLDIWPQFEILEPGCLGYKSALAFEKAHAVYERRMV</sequence>
<dbReference type="PANTHER" id="PTHR45766:SF6">
    <property type="entry name" value="SWI_SNF-RELATED MATRIX-ASSOCIATED ACTIN-DEPENDENT REGULATOR OF CHROMATIN SUBFAMILY A-LIKE PROTEIN 1"/>
    <property type="match status" value="1"/>
</dbReference>
<dbReference type="InterPro" id="IPR000330">
    <property type="entry name" value="SNF2_N"/>
</dbReference>
<evidence type="ECO:0000313" key="3">
    <source>
        <dbReference type="EMBL" id="KKK55382.1"/>
    </source>
</evidence>
<feature type="domain" description="Helicase ATP-binding" evidence="2">
    <location>
        <begin position="102"/>
        <end position="314"/>
    </location>
</feature>
<dbReference type="InterPro" id="IPR014001">
    <property type="entry name" value="Helicase_ATP-bd"/>
</dbReference>
<dbReference type="GO" id="GO:0005524">
    <property type="term" value="F:ATP binding"/>
    <property type="evidence" value="ECO:0007669"/>
    <property type="project" value="InterPro"/>
</dbReference>
<keyword evidence="1" id="KW-0378">Hydrolase</keyword>
<dbReference type="SMART" id="SM00487">
    <property type="entry name" value="DEXDc"/>
    <property type="match status" value="1"/>
</dbReference>
<feature type="non-terminal residue" evidence="3">
    <location>
        <position position="329"/>
    </location>
</feature>
<dbReference type="PANTHER" id="PTHR45766">
    <property type="entry name" value="DNA ANNEALING HELICASE AND ENDONUCLEASE ZRANB3 FAMILY MEMBER"/>
    <property type="match status" value="1"/>
</dbReference>
<dbReference type="GO" id="GO:0016787">
    <property type="term" value="F:hydrolase activity"/>
    <property type="evidence" value="ECO:0007669"/>
    <property type="project" value="UniProtKB-KW"/>
</dbReference>
<dbReference type="InterPro" id="IPR027417">
    <property type="entry name" value="P-loop_NTPase"/>
</dbReference>
<reference evidence="3" key="1">
    <citation type="journal article" date="2015" name="Nature">
        <title>Complex archaea that bridge the gap between prokaryotes and eukaryotes.</title>
        <authorList>
            <person name="Spang A."/>
            <person name="Saw J.H."/>
            <person name="Jorgensen S.L."/>
            <person name="Zaremba-Niedzwiedzka K."/>
            <person name="Martijn J."/>
            <person name="Lind A.E."/>
            <person name="van Eijk R."/>
            <person name="Schleper C."/>
            <person name="Guy L."/>
            <person name="Ettema T.J."/>
        </authorList>
    </citation>
    <scope>NUCLEOTIDE SEQUENCE</scope>
</reference>
<comment type="caution">
    <text evidence="3">The sequence shown here is derived from an EMBL/GenBank/DDBJ whole genome shotgun (WGS) entry which is preliminary data.</text>
</comment>
<gene>
    <name evidence="3" type="ORF">LCGC14_3075100</name>
</gene>
<accession>A0A0F8WEZ8</accession>
<protein>
    <recommendedName>
        <fullName evidence="2">Helicase ATP-binding domain-containing protein</fullName>
    </recommendedName>
</protein>
<dbReference type="SUPFAM" id="SSF52540">
    <property type="entry name" value="P-loop containing nucleoside triphosphate hydrolases"/>
    <property type="match status" value="1"/>
</dbReference>
<dbReference type="Pfam" id="PF00176">
    <property type="entry name" value="SNF2-rel_dom"/>
    <property type="match status" value="1"/>
</dbReference>
<evidence type="ECO:0000259" key="2">
    <source>
        <dbReference type="SMART" id="SM00487"/>
    </source>
</evidence>
<organism evidence="3">
    <name type="scientific">marine sediment metagenome</name>
    <dbReference type="NCBI Taxonomy" id="412755"/>
    <lineage>
        <taxon>unclassified sequences</taxon>
        <taxon>metagenomes</taxon>
        <taxon>ecological metagenomes</taxon>
    </lineage>
</organism>
<evidence type="ECO:0000256" key="1">
    <source>
        <dbReference type="ARBA" id="ARBA00022801"/>
    </source>
</evidence>
<dbReference type="Gene3D" id="3.40.50.10810">
    <property type="entry name" value="Tandem AAA-ATPase domain"/>
    <property type="match status" value="1"/>
</dbReference>
<proteinExistence type="predicted"/>
<dbReference type="InterPro" id="IPR038718">
    <property type="entry name" value="SNF2-like_sf"/>
</dbReference>
<dbReference type="EMBL" id="LAZR01065515">
    <property type="protein sequence ID" value="KKK55382.1"/>
    <property type="molecule type" value="Genomic_DNA"/>
</dbReference>
<dbReference type="AlphaFoldDB" id="A0A0F8WEZ8"/>